<feature type="signal peptide" evidence="14">
    <location>
        <begin position="1"/>
        <end position="26"/>
    </location>
</feature>
<keyword evidence="5 11" id="KW-0812">Transmembrane</keyword>
<keyword evidence="8 12" id="KW-0798">TonB box</keyword>
<evidence type="ECO:0000256" key="14">
    <source>
        <dbReference type="SAM" id="SignalP"/>
    </source>
</evidence>
<dbReference type="SUPFAM" id="SSF56935">
    <property type="entry name" value="Porins"/>
    <property type="match status" value="1"/>
</dbReference>
<evidence type="ECO:0000313" key="17">
    <source>
        <dbReference type="EMBL" id="MCJ2182147.1"/>
    </source>
</evidence>
<keyword evidence="18" id="KW-1185">Reference proteome</keyword>
<feature type="region of interest" description="Disordered" evidence="13">
    <location>
        <begin position="492"/>
        <end position="515"/>
    </location>
</feature>
<evidence type="ECO:0000256" key="9">
    <source>
        <dbReference type="ARBA" id="ARBA00023136"/>
    </source>
</evidence>
<evidence type="ECO:0000256" key="2">
    <source>
        <dbReference type="ARBA" id="ARBA00022448"/>
    </source>
</evidence>
<dbReference type="InterPro" id="IPR000531">
    <property type="entry name" value="Beta-barrel_TonB"/>
</dbReference>
<evidence type="ECO:0000256" key="3">
    <source>
        <dbReference type="ARBA" id="ARBA00022452"/>
    </source>
</evidence>
<comment type="similarity">
    <text evidence="11 12">Belongs to the TonB-dependent receptor family.</text>
</comment>
<keyword evidence="4" id="KW-0410">Iron transport</keyword>
<dbReference type="PROSITE" id="PS52016">
    <property type="entry name" value="TONB_DEPENDENT_REC_3"/>
    <property type="match status" value="1"/>
</dbReference>
<proteinExistence type="inferred from homology"/>
<evidence type="ECO:0000256" key="4">
    <source>
        <dbReference type="ARBA" id="ARBA00022496"/>
    </source>
</evidence>
<accession>A0ABT0BAR3</accession>
<evidence type="ECO:0000259" key="15">
    <source>
        <dbReference type="Pfam" id="PF00593"/>
    </source>
</evidence>
<dbReference type="EMBL" id="JALHLF010000012">
    <property type="protein sequence ID" value="MCJ2182147.1"/>
    <property type="molecule type" value="Genomic_DNA"/>
</dbReference>
<keyword evidence="10 11" id="KW-0998">Cell outer membrane</keyword>
<evidence type="ECO:0000256" key="11">
    <source>
        <dbReference type="PROSITE-ProRule" id="PRU01360"/>
    </source>
</evidence>
<keyword evidence="3 11" id="KW-1134">Transmembrane beta strand</keyword>
<evidence type="ECO:0000256" key="7">
    <source>
        <dbReference type="ARBA" id="ARBA00023065"/>
    </source>
</evidence>
<dbReference type="Gene3D" id="2.40.170.20">
    <property type="entry name" value="TonB-dependent receptor, beta-barrel domain"/>
    <property type="match status" value="1"/>
</dbReference>
<dbReference type="Pfam" id="PF00593">
    <property type="entry name" value="TonB_dep_Rec_b-barrel"/>
    <property type="match status" value="1"/>
</dbReference>
<keyword evidence="9 11" id="KW-0472">Membrane</keyword>
<keyword evidence="17" id="KW-0675">Receptor</keyword>
<feature type="domain" description="TonB-dependent receptor-like beta-barrel" evidence="15">
    <location>
        <begin position="294"/>
        <end position="752"/>
    </location>
</feature>
<dbReference type="InterPro" id="IPR036942">
    <property type="entry name" value="Beta-barrel_TonB_sf"/>
</dbReference>
<feature type="domain" description="TonB-dependent receptor plug" evidence="16">
    <location>
        <begin position="66"/>
        <end position="177"/>
    </location>
</feature>
<keyword evidence="2 11" id="KW-0813">Transport</keyword>
<keyword evidence="14" id="KW-0732">Signal</keyword>
<dbReference type="PANTHER" id="PTHR32552:SF81">
    <property type="entry name" value="TONB-DEPENDENT OUTER MEMBRANE RECEPTOR"/>
    <property type="match status" value="1"/>
</dbReference>
<evidence type="ECO:0000256" key="8">
    <source>
        <dbReference type="ARBA" id="ARBA00023077"/>
    </source>
</evidence>
<dbReference type="PANTHER" id="PTHR32552">
    <property type="entry name" value="FERRICHROME IRON RECEPTOR-RELATED"/>
    <property type="match status" value="1"/>
</dbReference>
<dbReference type="Pfam" id="PF07715">
    <property type="entry name" value="Plug"/>
    <property type="match status" value="1"/>
</dbReference>
<dbReference type="PROSITE" id="PS51257">
    <property type="entry name" value="PROKAR_LIPOPROTEIN"/>
    <property type="match status" value="1"/>
</dbReference>
<dbReference type="InterPro" id="IPR012910">
    <property type="entry name" value="Plug_dom"/>
</dbReference>
<organism evidence="17 18">
    <name type="scientific">Novosphingobium organovorum</name>
    <dbReference type="NCBI Taxonomy" id="2930092"/>
    <lineage>
        <taxon>Bacteria</taxon>
        <taxon>Pseudomonadati</taxon>
        <taxon>Pseudomonadota</taxon>
        <taxon>Alphaproteobacteria</taxon>
        <taxon>Sphingomonadales</taxon>
        <taxon>Sphingomonadaceae</taxon>
        <taxon>Novosphingobium</taxon>
    </lineage>
</organism>
<evidence type="ECO:0000256" key="10">
    <source>
        <dbReference type="ARBA" id="ARBA00023237"/>
    </source>
</evidence>
<comment type="subcellular location">
    <subcellularLocation>
        <location evidence="1 11">Cell outer membrane</location>
        <topology evidence="1 11">Multi-pass membrane protein</topology>
    </subcellularLocation>
</comment>
<protein>
    <submittedName>
        <fullName evidence="17">TonB-dependent receptor</fullName>
    </submittedName>
</protein>
<sequence>MTKGKQLARRSGLLVSGLCVSWVALACGASAAAQTQASAVATTGQADGEDPSAIVVTATRQSVRLDKVPLSVAALSTERMDQQGVRQIDDIARLVPGVSFARSTYGNGSGSSIAIRGISSSVGAATTGIYINDTPIQVRTLGFTATNTYPRVFDLARVEVVRGPQGTLFGAGAEGGAVRFITPSPNLDRYEGYARSELATTQGGAASYEGGVAIGGPIIDGRLGFRASGWYRRDGGYVDRVDYLTGATQERNANSQDSYVGRIALTWKPADNLEITPSLYYQNVKTADSSVYWEAYSPRKKDYNNASVVAQPSQDRFWLPALNIQYDAPTFSVISATSYFNRRSQAVFDYTGFTNATFGGSALPLFEGYVATSQMNNAQKNWNQELRVQSSDTGSSLKWVVGAFYSDSRQKGYQSTVDPYLGTLFETLYGITIEQATGTSALAGDVVYLNVNTGSDRQIAGFGQFDLTLAQGLTATAGVRVADTRFSFHTNQQGPGAGGTIIESGKQSETPVTPKFGLSYETPGGTLLYTSAAKGYRIGGVNSSVNPVQCAASLGALGLSEAPSSYNSDSLWSYEGGVKGRTARGVLGFEVSAFYIDWSNLQQSIYLSGCGLGFVANAGKASSRGFDMAVQVHPNASFTFSATLGYVDARYDESVYAGSDTVLIVGKGDKIAGSPWSLNLSVNNTFALAGRPFYARLDYDYRSRASSLAPRYNPANFSYDPSETPADEQNNLSVRVGVRLGGADLSVFANNLLDQKPSLARSHYSISDPYFTNITVRPRTFGLTGTYRY</sequence>
<evidence type="ECO:0000256" key="6">
    <source>
        <dbReference type="ARBA" id="ARBA00023004"/>
    </source>
</evidence>
<evidence type="ECO:0000256" key="5">
    <source>
        <dbReference type="ARBA" id="ARBA00022692"/>
    </source>
</evidence>
<dbReference type="Proteomes" id="UP001162881">
    <property type="component" value="Unassembled WGS sequence"/>
</dbReference>
<evidence type="ECO:0000256" key="12">
    <source>
        <dbReference type="RuleBase" id="RU003357"/>
    </source>
</evidence>
<evidence type="ECO:0000256" key="1">
    <source>
        <dbReference type="ARBA" id="ARBA00004571"/>
    </source>
</evidence>
<gene>
    <name evidence="17" type="ORF">MTR62_05455</name>
</gene>
<name>A0ABT0BAR3_9SPHN</name>
<dbReference type="InterPro" id="IPR039426">
    <property type="entry name" value="TonB-dep_rcpt-like"/>
</dbReference>
<evidence type="ECO:0000259" key="16">
    <source>
        <dbReference type="Pfam" id="PF07715"/>
    </source>
</evidence>
<keyword evidence="7" id="KW-0406">Ion transport</keyword>
<evidence type="ECO:0000256" key="13">
    <source>
        <dbReference type="SAM" id="MobiDB-lite"/>
    </source>
</evidence>
<reference evidence="17" key="1">
    <citation type="submission" date="2022-03" db="EMBL/GenBank/DDBJ databases">
        <title>Identification of a novel bacterium isolated from mangrove sediments.</title>
        <authorList>
            <person name="Pan X."/>
        </authorList>
    </citation>
    <scope>NUCLEOTIDE SEQUENCE</scope>
    <source>
        <strain evidence="17">B1949</strain>
    </source>
</reference>
<dbReference type="RefSeq" id="WP_244017776.1">
    <property type="nucleotide sequence ID" value="NZ_JALHLF010000012.1"/>
</dbReference>
<evidence type="ECO:0000313" key="18">
    <source>
        <dbReference type="Proteomes" id="UP001162881"/>
    </source>
</evidence>
<feature type="chain" id="PRO_5046348889" evidence="14">
    <location>
        <begin position="27"/>
        <end position="789"/>
    </location>
</feature>
<keyword evidence="6" id="KW-0408">Iron</keyword>
<comment type="caution">
    <text evidence="17">The sequence shown here is derived from an EMBL/GenBank/DDBJ whole genome shotgun (WGS) entry which is preliminary data.</text>
</comment>